<comment type="caution">
    <text evidence="4">The sequence shown here is derived from an EMBL/GenBank/DDBJ whole genome shotgun (WGS) entry which is preliminary data.</text>
</comment>
<gene>
    <name evidence="4" type="ORF">CAL22_01770</name>
</gene>
<dbReference type="Pfam" id="PF00171">
    <property type="entry name" value="Aldedh"/>
    <property type="match status" value="1"/>
</dbReference>
<accession>A0A261VU59</accession>
<proteinExistence type="inferred from homology"/>
<dbReference type="InterPro" id="IPR050740">
    <property type="entry name" value="Aldehyde_DH_Superfamily"/>
</dbReference>
<keyword evidence="5" id="KW-1185">Reference proteome</keyword>
<dbReference type="AlphaFoldDB" id="A0A261VU59"/>
<dbReference type="GO" id="GO:0004777">
    <property type="term" value="F:succinate-semialdehyde dehydrogenase (NAD+) activity"/>
    <property type="evidence" value="ECO:0007669"/>
    <property type="project" value="TreeGrafter"/>
</dbReference>
<protein>
    <submittedName>
        <fullName evidence="4">NAD-dependent succinate-semialdehyde dehydrogenase</fullName>
    </submittedName>
</protein>
<dbReference type="PANTHER" id="PTHR43353">
    <property type="entry name" value="SUCCINATE-SEMIALDEHYDE DEHYDROGENASE, MITOCHONDRIAL"/>
    <property type="match status" value="1"/>
</dbReference>
<dbReference type="InterPro" id="IPR016163">
    <property type="entry name" value="Ald_DH_C"/>
</dbReference>
<dbReference type="CDD" id="cd07103">
    <property type="entry name" value="ALDH_F5_SSADH_GabD"/>
    <property type="match status" value="1"/>
</dbReference>
<dbReference type="RefSeq" id="WP_094809811.1">
    <property type="nucleotide sequence ID" value="NZ_NEVU01000001.1"/>
</dbReference>
<dbReference type="OrthoDB" id="6187633at2"/>
<dbReference type="GO" id="GO:0009450">
    <property type="term" value="P:gamma-aminobutyric acid catabolic process"/>
    <property type="evidence" value="ECO:0007669"/>
    <property type="project" value="TreeGrafter"/>
</dbReference>
<dbReference type="Proteomes" id="UP000216429">
    <property type="component" value="Unassembled WGS sequence"/>
</dbReference>
<feature type="domain" description="Aldehyde dehydrogenase" evidence="3">
    <location>
        <begin position="15"/>
        <end position="470"/>
    </location>
</feature>
<dbReference type="FunFam" id="3.40.309.10:FF:000009">
    <property type="entry name" value="Aldehyde dehydrogenase A"/>
    <property type="match status" value="1"/>
</dbReference>
<dbReference type="SUPFAM" id="SSF53720">
    <property type="entry name" value="ALDH-like"/>
    <property type="match status" value="1"/>
</dbReference>
<reference evidence="5" key="1">
    <citation type="submission" date="2017-05" db="EMBL/GenBank/DDBJ databases">
        <title>Complete and WGS of Bordetella genogroups.</title>
        <authorList>
            <person name="Spilker T."/>
            <person name="Lipuma J."/>
        </authorList>
    </citation>
    <scope>NUCLEOTIDE SEQUENCE [LARGE SCALE GENOMIC DNA]</scope>
    <source>
        <strain evidence="5">AU6712</strain>
    </source>
</reference>
<dbReference type="InterPro" id="IPR016162">
    <property type="entry name" value="Ald_DH_N"/>
</dbReference>
<name>A0A261VU59_9BORD</name>
<dbReference type="InterPro" id="IPR016161">
    <property type="entry name" value="Ald_DH/histidinol_DH"/>
</dbReference>
<dbReference type="EMBL" id="NEVU01000001">
    <property type="protein sequence ID" value="OZI77301.1"/>
    <property type="molecule type" value="Genomic_DNA"/>
</dbReference>
<evidence type="ECO:0000256" key="1">
    <source>
        <dbReference type="ARBA" id="ARBA00009986"/>
    </source>
</evidence>
<comment type="similarity">
    <text evidence="1">Belongs to the aldehyde dehydrogenase family.</text>
</comment>
<evidence type="ECO:0000313" key="4">
    <source>
        <dbReference type="EMBL" id="OZI77301.1"/>
    </source>
</evidence>
<dbReference type="Gene3D" id="3.40.605.10">
    <property type="entry name" value="Aldehyde Dehydrogenase, Chain A, domain 1"/>
    <property type="match status" value="1"/>
</dbReference>
<dbReference type="InterPro" id="IPR015590">
    <property type="entry name" value="Aldehyde_DH_dom"/>
</dbReference>
<evidence type="ECO:0000313" key="5">
    <source>
        <dbReference type="Proteomes" id="UP000216429"/>
    </source>
</evidence>
<keyword evidence="2" id="KW-0560">Oxidoreductase</keyword>
<dbReference type="Gene3D" id="3.40.309.10">
    <property type="entry name" value="Aldehyde Dehydrogenase, Chain A, domain 2"/>
    <property type="match status" value="1"/>
</dbReference>
<dbReference type="PANTHER" id="PTHR43353:SF5">
    <property type="entry name" value="SUCCINATE-SEMIALDEHYDE DEHYDROGENASE, MITOCHONDRIAL"/>
    <property type="match status" value="1"/>
</dbReference>
<sequence length="490" mass="52522">MSDYPDLHLYIDGAWRKTADELPVVNPATEQQIGRLPCARQADLDDALTAAEAGFRIWSRTSPRKRADVMLAAARLMRERIEDIAHSITLEHGKPLAQARLEVIRGCEFLEWDAGEAVRTYGRIIPSASGTRYMVHHQPIGTVAAFSPWNFPMSQPARKIGGAIASGCAIILKAAEETPAGALHIARAFHDAGLPAGVLNLVFGHPAEISGYLIPQDAVRLVAFTGSTAVGRHLTTLAAQHMTPVLMELGGHAPVIVCDDVDVAEAAVMSANRKMRNAGQVCTSPTRFFVHERIFDEFTARFAERARAIRVGDGMAAGTEMGPLANGRRIEALTGLVQDATAAGADLVAGGDRLGSRGYFFQPTVLANVPDQARVMGEEPFGPLAVINPVRSLDEAIDKANSVPYGLAAYGFTHNAANVDRMLDGVECGNLSINTLEASLPETPFGGVKSSGYGREGGSEGLHHYMTVKNLSHFMQLDLGARKLDIKESA</sequence>
<dbReference type="FunFam" id="3.40.605.10:FF:000007">
    <property type="entry name" value="NAD/NADP-dependent betaine aldehyde dehydrogenase"/>
    <property type="match status" value="1"/>
</dbReference>
<evidence type="ECO:0000259" key="3">
    <source>
        <dbReference type="Pfam" id="PF00171"/>
    </source>
</evidence>
<evidence type="ECO:0000256" key="2">
    <source>
        <dbReference type="ARBA" id="ARBA00023002"/>
    </source>
</evidence>
<organism evidence="4 5">
    <name type="scientific">Bordetella genomosp. 12</name>
    <dbReference type="NCBI Taxonomy" id="463035"/>
    <lineage>
        <taxon>Bacteria</taxon>
        <taxon>Pseudomonadati</taxon>
        <taxon>Pseudomonadota</taxon>
        <taxon>Betaproteobacteria</taxon>
        <taxon>Burkholderiales</taxon>
        <taxon>Alcaligenaceae</taxon>
        <taxon>Bordetella</taxon>
    </lineage>
</organism>